<keyword evidence="4 6" id="KW-0326">Glycosidase</keyword>
<evidence type="ECO:0000256" key="7">
    <source>
        <dbReference type="SAM" id="MobiDB-lite"/>
    </source>
</evidence>
<feature type="region of interest" description="Disordered" evidence="7">
    <location>
        <begin position="52"/>
        <end position="76"/>
    </location>
</feature>
<reference evidence="9" key="2">
    <citation type="submission" date="2020-09" db="EMBL/GenBank/DDBJ databases">
        <authorList>
            <person name="Sun Q."/>
            <person name="Ohkuma M."/>
        </authorList>
    </citation>
    <scope>NUCLEOTIDE SEQUENCE</scope>
    <source>
        <strain evidence="9">JCM 5069</strain>
    </source>
</reference>
<evidence type="ECO:0000256" key="6">
    <source>
        <dbReference type="RuleBase" id="RU361187"/>
    </source>
</evidence>
<dbReference type="RefSeq" id="WP_189929388.1">
    <property type="nucleotide sequence ID" value="NZ_BNCD01000002.1"/>
</dbReference>
<comment type="caution">
    <text evidence="9">The sequence shown here is derived from an EMBL/GenBank/DDBJ whole genome shotgun (WGS) entry which is preliminary data.</text>
</comment>
<dbReference type="InterPro" id="IPR006311">
    <property type="entry name" value="TAT_signal"/>
</dbReference>
<dbReference type="InterPro" id="IPR006710">
    <property type="entry name" value="Glyco_hydro_43"/>
</dbReference>
<evidence type="ECO:0000313" key="9">
    <source>
        <dbReference type="EMBL" id="GHH71572.1"/>
    </source>
</evidence>
<evidence type="ECO:0000256" key="5">
    <source>
        <dbReference type="PIRSR" id="PIRSR606710-2"/>
    </source>
</evidence>
<dbReference type="GO" id="GO:0005975">
    <property type="term" value="P:carbohydrate metabolic process"/>
    <property type="evidence" value="ECO:0007669"/>
    <property type="project" value="InterPro"/>
</dbReference>
<dbReference type="CDD" id="cd18820">
    <property type="entry name" value="GH43_LbAraf43-like"/>
    <property type="match status" value="1"/>
</dbReference>
<proteinExistence type="inferred from homology"/>
<feature type="chain" id="PRO_5038380416" evidence="8">
    <location>
        <begin position="36"/>
        <end position="512"/>
    </location>
</feature>
<dbReference type="Proteomes" id="UP000603708">
    <property type="component" value="Unassembled WGS sequence"/>
</dbReference>
<feature type="site" description="Important for catalytic activity, responsible for pKa modulation of the active site Glu and correct orientation of both the proton donor and substrate" evidence="5">
    <location>
        <position position="193"/>
    </location>
</feature>
<dbReference type="PROSITE" id="PS51318">
    <property type="entry name" value="TAT"/>
    <property type="match status" value="1"/>
</dbReference>
<dbReference type="Gene3D" id="2.60.120.260">
    <property type="entry name" value="Galactose-binding domain-like"/>
    <property type="match status" value="1"/>
</dbReference>
<evidence type="ECO:0000256" key="3">
    <source>
        <dbReference type="ARBA" id="ARBA00022801"/>
    </source>
</evidence>
<evidence type="ECO:0000256" key="2">
    <source>
        <dbReference type="ARBA" id="ARBA00022729"/>
    </source>
</evidence>
<keyword evidence="10" id="KW-1185">Reference proteome</keyword>
<comment type="similarity">
    <text evidence="1 6">Belongs to the glycosyl hydrolase 43 family.</text>
</comment>
<dbReference type="GO" id="GO:0004553">
    <property type="term" value="F:hydrolase activity, hydrolyzing O-glycosyl compounds"/>
    <property type="evidence" value="ECO:0007669"/>
    <property type="project" value="InterPro"/>
</dbReference>
<evidence type="ECO:0000256" key="1">
    <source>
        <dbReference type="ARBA" id="ARBA00009865"/>
    </source>
</evidence>
<accession>A0A919FS42</accession>
<dbReference type="AlphaFoldDB" id="A0A919FS42"/>
<dbReference type="PANTHER" id="PTHR43817:SF1">
    <property type="entry name" value="HYDROLASE, FAMILY 43, PUTATIVE (AFU_ORTHOLOGUE AFUA_3G01660)-RELATED"/>
    <property type="match status" value="1"/>
</dbReference>
<organism evidence="9 10">
    <name type="scientific">Streptomyces sulfonofaciens</name>
    <dbReference type="NCBI Taxonomy" id="68272"/>
    <lineage>
        <taxon>Bacteria</taxon>
        <taxon>Bacillati</taxon>
        <taxon>Actinomycetota</taxon>
        <taxon>Actinomycetes</taxon>
        <taxon>Kitasatosporales</taxon>
        <taxon>Streptomycetaceae</taxon>
        <taxon>Streptomyces</taxon>
    </lineage>
</organism>
<dbReference type="Pfam" id="PF04616">
    <property type="entry name" value="Glyco_hydro_43"/>
    <property type="match status" value="1"/>
</dbReference>
<dbReference type="PANTHER" id="PTHR43817">
    <property type="entry name" value="GLYCOSYL HYDROLASE"/>
    <property type="match status" value="1"/>
</dbReference>
<evidence type="ECO:0000256" key="4">
    <source>
        <dbReference type="ARBA" id="ARBA00023295"/>
    </source>
</evidence>
<reference evidence="9" key="1">
    <citation type="journal article" date="2014" name="Int. J. Syst. Evol. Microbiol.">
        <title>Complete genome sequence of Corynebacterium casei LMG S-19264T (=DSM 44701T), isolated from a smear-ripened cheese.</title>
        <authorList>
            <consortium name="US DOE Joint Genome Institute (JGI-PGF)"/>
            <person name="Walter F."/>
            <person name="Albersmeier A."/>
            <person name="Kalinowski J."/>
            <person name="Ruckert C."/>
        </authorList>
    </citation>
    <scope>NUCLEOTIDE SEQUENCE</scope>
    <source>
        <strain evidence="9">JCM 5069</strain>
    </source>
</reference>
<feature type="signal peptide" evidence="8">
    <location>
        <begin position="1"/>
        <end position="35"/>
    </location>
</feature>
<keyword evidence="2 8" id="KW-0732">Signal</keyword>
<protein>
    <submittedName>
        <fullName evidence="9">Hydrolase</fullName>
    </submittedName>
</protein>
<evidence type="ECO:0000256" key="8">
    <source>
        <dbReference type="SAM" id="SignalP"/>
    </source>
</evidence>
<dbReference type="SUPFAM" id="SSF75005">
    <property type="entry name" value="Arabinanase/levansucrase/invertase"/>
    <property type="match status" value="1"/>
</dbReference>
<dbReference type="EMBL" id="BNCD01000002">
    <property type="protein sequence ID" value="GHH71572.1"/>
    <property type="molecule type" value="Genomic_DNA"/>
</dbReference>
<sequence>MSAPLPAHRAGRRGLLATLLFALAALLAGSLPAAAAPAAAASAAVAPAVADPTGGTSAAAPGTVRPAAGSGTFRNPLNTGPDPFMTYFNGAYYLTTTQGDSIRMWRSPSLATLLTAAPATVWTDADPSRNRNIWAPEFYRFGDRWYLYYTADDGVDDHHRLYVLESDRDDPAGPYHFKAKLAPPNHAQDFAIDPGILQVGGRLYLAYSGINQYQHNGLDIAPLANPYTLSGNAVAVDAAGGCPEVREGPEFLHHGGRTWMTYSTCDTGKPDYQVWMMSLPDGADPLVPANWVQHQGAVFSRADANGVFGPGHHAFFRSPDGTEDWIVYHAKSTGTYTYDNRTTRAQKFTWRADGSPDLGVPLATGATQDLPSGDPGPGAYWINDDGRSSGPGGVAFTGTWNTGTGCAAQCFWGDDHWLDQAGASATFTFTGTRIALLSVRDVGNGYAAISVDGGPEQQVDYYGAIRTGEVVQYISPRLAPGQHTLRIRVTGAHDPNSSASFVSVDRAEVYTD</sequence>
<dbReference type="InterPro" id="IPR023296">
    <property type="entry name" value="Glyco_hydro_beta-prop_sf"/>
</dbReference>
<evidence type="ECO:0000313" key="10">
    <source>
        <dbReference type="Proteomes" id="UP000603708"/>
    </source>
</evidence>
<name>A0A919FS42_9ACTN</name>
<gene>
    <name evidence="9" type="ORF">GCM10018793_06980</name>
</gene>
<dbReference type="Gene3D" id="2.115.10.20">
    <property type="entry name" value="Glycosyl hydrolase domain, family 43"/>
    <property type="match status" value="1"/>
</dbReference>
<keyword evidence="3 6" id="KW-0378">Hydrolase</keyword>